<name>A0A926N8X6_9BACL</name>
<dbReference type="Proteomes" id="UP000661691">
    <property type="component" value="Unassembled WGS sequence"/>
</dbReference>
<evidence type="ECO:0000313" key="2">
    <source>
        <dbReference type="EMBL" id="MBD1372306.1"/>
    </source>
</evidence>
<dbReference type="InterPro" id="IPR025377">
    <property type="entry name" value="DUF4367"/>
</dbReference>
<dbReference type="EMBL" id="JACXAH010000010">
    <property type="protein sequence ID" value="MBD1372306.1"/>
    <property type="molecule type" value="Genomic_DNA"/>
</dbReference>
<reference evidence="2" key="1">
    <citation type="submission" date="2020-09" db="EMBL/GenBank/DDBJ databases">
        <title>A novel bacterium of genus Hazenella, isolated from South China Sea.</title>
        <authorList>
            <person name="Huang H."/>
            <person name="Mo K."/>
            <person name="Hu Y."/>
        </authorList>
    </citation>
    <scope>NUCLEOTIDE SEQUENCE</scope>
    <source>
        <strain evidence="2">IB182357</strain>
    </source>
</reference>
<dbReference type="Gene3D" id="2.50.20.10">
    <property type="entry name" value="Lipoprotein localisation LolA/LolB/LppX"/>
    <property type="match status" value="1"/>
</dbReference>
<keyword evidence="3" id="KW-1185">Reference proteome</keyword>
<dbReference type="InterPro" id="IPR052944">
    <property type="entry name" value="Sporulation_related"/>
</dbReference>
<accession>A0A926N8X6</accession>
<dbReference type="RefSeq" id="WP_191140596.1">
    <property type="nucleotide sequence ID" value="NZ_JACXAG020000007.1"/>
</dbReference>
<proteinExistence type="predicted"/>
<protein>
    <submittedName>
        <fullName evidence="2">Outer membrane lipoprotein carrier protein LolA</fullName>
    </submittedName>
</protein>
<dbReference type="Pfam" id="PF14285">
    <property type="entry name" value="DUF4367"/>
    <property type="match status" value="1"/>
</dbReference>
<dbReference type="InterPro" id="IPR029046">
    <property type="entry name" value="LolA/LolB/LppX"/>
</dbReference>
<sequence length="336" mass="38560">MKRKVWICIMAMIILTSIVGCGMKDEKSVVEDLSERAKNMDSYMSHGQMTILTGQEPLDYDIEVWYKKPHFYRVALKNKSKDIMQILLRNDEGVYVLTPHLKKSFRFQSDWPEAQGQVYLYQTLLSSIVEDQKRIFEASDKGYQFEVAAQYSTNHNLSKQKIWLDSKLYPQKVDVLNNNNEVIVKMAFDRFEENAKFDADAFDQKRNLGVVPNEDQDVMAKVTKPVEAVTPRYIPKGAQLESEQTVESPNGQVVIMRYKGEHPFTLTQKHPQAIEASLPMLGNPIQLDHTMGVLIEAEKNKKLGWTFEGTEYELLGDLTIADLQKIANSISKEPMK</sequence>
<evidence type="ECO:0000259" key="1">
    <source>
        <dbReference type="Pfam" id="PF14285"/>
    </source>
</evidence>
<comment type="caution">
    <text evidence="2">The sequence shown here is derived from an EMBL/GenBank/DDBJ whole genome shotgun (WGS) entry which is preliminary data.</text>
</comment>
<feature type="domain" description="DUF4367" evidence="1">
    <location>
        <begin position="229"/>
        <end position="330"/>
    </location>
</feature>
<evidence type="ECO:0000313" key="3">
    <source>
        <dbReference type="Proteomes" id="UP000661691"/>
    </source>
</evidence>
<gene>
    <name evidence="2" type="ORF">IC620_08050</name>
</gene>
<keyword evidence="2" id="KW-0449">Lipoprotein</keyword>
<organism evidence="2 3">
    <name type="scientific">Polycladospora coralii</name>
    <dbReference type="NCBI Taxonomy" id="2771432"/>
    <lineage>
        <taxon>Bacteria</taxon>
        <taxon>Bacillati</taxon>
        <taxon>Bacillota</taxon>
        <taxon>Bacilli</taxon>
        <taxon>Bacillales</taxon>
        <taxon>Thermoactinomycetaceae</taxon>
        <taxon>Polycladospora</taxon>
    </lineage>
</organism>
<dbReference type="PROSITE" id="PS51257">
    <property type="entry name" value="PROKAR_LIPOPROTEIN"/>
    <property type="match status" value="1"/>
</dbReference>
<dbReference type="PANTHER" id="PTHR37507:SF2">
    <property type="entry name" value="SPORULATION PROTEIN YDCC"/>
    <property type="match status" value="1"/>
</dbReference>
<dbReference type="PANTHER" id="PTHR37507">
    <property type="entry name" value="SPORULATION PROTEIN YDCC"/>
    <property type="match status" value="1"/>
</dbReference>
<dbReference type="AlphaFoldDB" id="A0A926N8X6"/>
<dbReference type="SUPFAM" id="SSF89392">
    <property type="entry name" value="Prokaryotic lipoproteins and lipoprotein localization factors"/>
    <property type="match status" value="1"/>
</dbReference>